<reference evidence="5" key="3">
    <citation type="submission" date="2019-06" db="EMBL/GenBank/DDBJ databases">
        <authorList>
            <person name="Le Quere A."/>
            <person name="Colella S."/>
        </authorList>
    </citation>
    <scope>NUCLEOTIDE SEQUENCE</scope>
    <source>
        <strain evidence="5">EmedicaeMD41</strain>
    </source>
</reference>
<proteinExistence type="predicted"/>
<name>A0A508X294_9HYPH</name>
<protein>
    <submittedName>
        <fullName evidence="5">PfkB domain protein</fullName>
    </submittedName>
    <submittedName>
        <fullName evidence="4">Sugar kinase</fullName>
    </submittedName>
</protein>
<dbReference type="InterPro" id="IPR011611">
    <property type="entry name" value="PfkB_dom"/>
</dbReference>
<dbReference type="InterPro" id="IPR029056">
    <property type="entry name" value="Ribokinase-like"/>
</dbReference>
<reference evidence="4" key="1">
    <citation type="submission" date="2017-04" db="EMBL/GenBank/DDBJ databases">
        <authorList>
            <person name="Porter S."/>
            <person name="Friesen M.L."/>
            <person name="Faber-Hammond J."/>
        </authorList>
    </citation>
    <scope>NUCLEOTIDE SEQUENCE</scope>
    <source>
        <strain evidence="4">Str16</strain>
    </source>
</reference>
<evidence type="ECO:0000256" key="2">
    <source>
        <dbReference type="ARBA" id="ARBA00022777"/>
    </source>
</evidence>
<evidence type="ECO:0000259" key="3">
    <source>
        <dbReference type="Pfam" id="PF00294"/>
    </source>
</evidence>
<sequence length="319" mass="35311">MVVNDNGVRSRYDVMVVGEYYFDLIFRGLPEVPKISADLWAEEFEWVPGAAYSTALAFARLGTSAGWWCQFGTDIFSRMIVDQARSENIDDRLFIHLDRPLRRVSAAFSFAHDRGFISYAEEPDPLPTPEDLARIRPRILLLQGFALDDERRRLIEAARSLGITVCSDCQHVDYRLSTPGMEEMLGLIDVFLPNASEAKALTGEDDVERALSSIARFCPTVVIKCGADGAIAASKGRTTRMPALAVAVFDTTGAGDSFNAGFVHGLLTEPDIEGAIELGVICGSLAVTGYGGRNLPFKEDLTKYRRREPRYSLRSQENK</sequence>
<keyword evidence="2 4" id="KW-0418">Kinase</keyword>
<dbReference type="Pfam" id="PF00294">
    <property type="entry name" value="PfkB"/>
    <property type="match status" value="1"/>
</dbReference>
<dbReference type="PROSITE" id="PS00584">
    <property type="entry name" value="PFKB_KINASES_2"/>
    <property type="match status" value="1"/>
</dbReference>
<dbReference type="Proteomes" id="UP001190825">
    <property type="component" value="Unassembled WGS sequence"/>
</dbReference>
<evidence type="ECO:0000256" key="1">
    <source>
        <dbReference type="ARBA" id="ARBA00022679"/>
    </source>
</evidence>
<evidence type="ECO:0000313" key="5">
    <source>
        <dbReference type="EMBL" id="VTZ63948.1"/>
    </source>
</evidence>
<feature type="domain" description="Carbohydrate kinase PfkB" evidence="3">
    <location>
        <begin position="49"/>
        <end position="294"/>
    </location>
</feature>
<dbReference type="PANTHER" id="PTHR10584">
    <property type="entry name" value="SUGAR KINASE"/>
    <property type="match status" value="1"/>
</dbReference>
<dbReference type="Proteomes" id="UP000507954">
    <property type="component" value="Unassembled WGS sequence"/>
</dbReference>
<dbReference type="InterPro" id="IPR002173">
    <property type="entry name" value="Carboh/pur_kinase_PfkB_CS"/>
</dbReference>
<dbReference type="Gene3D" id="3.40.1190.20">
    <property type="match status" value="1"/>
</dbReference>
<dbReference type="EMBL" id="CABFNB010000121">
    <property type="protein sequence ID" value="VTZ63948.1"/>
    <property type="molecule type" value="Genomic_DNA"/>
</dbReference>
<keyword evidence="6" id="KW-1185">Reference proteome</keyword>
<reference evidence="4 6" key="2">
    <citation type="journal article" date="2018" name="FEMS Microbiol. Ecol.">
        <title>Co-invading symbiotic mutualists of Medicago polymorpha retain high ancestral diversity and contain diverse accessory genomes.</title>
        <authorList>
            <person name="Porter S.S."/>
            <person name="Faber-Hammond J.J."/>
            <person name="Friesen M.L."/>
        </authorList>
    </citation>
    <scope>NUCLEOTIDE SEQUENCE [LARGE SCALE GENOMIC DNA]</scope>
    <source>
        <strain evidence="4 6">Str16</strain>
    </source>
</reference>
<dbReference type="EMBL" id="NBUC01000060">
    <property type="protein sequence ID" value="PLU05184.1"/>
    <property type="molecule type" value="Genomic_DNA"/>
</dbReference>
<evidence type="ECO:0000313" key="4">
    <source>
        <dbReference type="EMBL" id="PLU05184.1"/>
    </source>
</evidence>
<dbReference type="GO" id="GO:0016301">
    <property type="term" value="F:kinase activity"/>
    <property type="evidence" value="ECO:0007669"/>
    <property type="project" value="UniProtKB-KW"/>
</dbReference>
<dbReference type="SUPFAM" id="SSF53613">
    <property type="entry name" value="Ribokinase-like"/>
    <property type="match status" value="1"/>
</dbReference>
<organism evidence="5">
    <name type="scientific">Sinorhizobium medicae</name>
    <dbReference type="NCBI Taxonomy" id="110321"/>
    <lineage>
        <taxon>Bacteria</taxon>
        <taxon>Pseudomonadati</taxon>
        <taxon>Pseudomonadota</taxon>
        <taxon>Alphaproteobacteria</taxon>
        <taxon>Hyphomicrobiales</taxon>
        <taxon>Rhizobiaceae</taxon>
        <taxon>Sinorhizobium/Ensifer group</taxon>
        <taxon>Sinorhizobium</taxon>
    </lineage>
</organism>
<dbReference type="PANTHER" id="PTHR10584:SF167">
    <property type="entry name" value="PFKB DOMAIN PROTEIN"/>
    <property type="match status" value="1"/>
</dbReference>
<accession>A0A508X294</accession>
<keyword evidence="1" id="KW-0808">Transferase</keyword>
<dbReference type="AlphaFoldDB" id="A0A508X294"/>
<dbReference type="RefSeq" id="WP_101777206.1">
    <property type="nucleotide sequence ID" value="NZ_CABFNB010000121.1"/>
</dbReference>
<dbReference type="CDD" id="cd01942">
    <property type="entry name" value="ribokinase_group_A"/>
    <property type="match status" value="1"/>
</dbReference>
<gene>
    <name evidence="4" type="ORF">BMJ33_09925</name>
    <name evidence="5" type="ORF">EMEDMD4_530155</name>
</gene>
<evidence type="ECO:0000313" key="6">
    <source>
        <dbReference type="Proteomes" id="UP001190825"/>
    </source>
</evidence>